<dbReference type="Proteomes" id="UP001165289">
    <property type="component" value="Unassembled WGS sequence"/>
</dbReference>
<dbReference type="AlphaFoldDB" id="A0AAV7KI90"/>
<protein>
    <recommendedName>
        <fullName evidence="1">Ricin B lectin domain-containing protein</fullName>
    </recommendedName>
</protein>
<dbReference type="SUPFAM" id="SSF50370">
    <property type="entry name" value="Ricin B-like lectins"/>
    <property type="match status" value="1"/>
</dbReference>
<dbReference type="InterPro" id="IPR000772">
    <property type="entry name" value="Ricin_B_lectin"/>
</dbReference>
<dbReference type="EMBL" id="JAKMXF010000044">
    <property type="protein sequence ID" value="KAI6659884.1"/>
    <property type="molecule type" value="Genomic_DNA"/>
</dbReference>
<dbReference type="Pfam" id="PF00652">
    <property type="entry name" value="Ricin_B_lectin"/>
    <property type="match status" value="1"/>
</dbReference>
<dbReference type="SMART" id="SM00458">
    <property type="entry name" value="RICIN"/>
    <property type="match status" value="1"/>
</dbReference>
<accession>A0AAV7KI90</accession>
<evidence type="ECO:0000313" key="3">
    <source>
        <dbReference type="Proteomes" id="UP001165289"/>
    </source>
</evidence>
<dbReference type="Gene3D" id="2.80.10.50">
    <property type="match status" value="2"/>
</dbReference>
<comment type="caution">
    <text evidence="2">The sequence shown here is derived from an EMBL/GenBank/DDBJ whole genome shotgun (WGS) entry which is preliminary data.</text>
</comment>
<dbReference type="PROSITE" id="PS50231">
    <property type="entry name" value="RICIN_B_LECTIN"/>
    <property type="match status" value="1"/>
</dbReference>
<organism evidence="2 3">
    <name type="scientific">Oopsacas minuta</name>
    <dbReference type="NCBI Taxonomy" id="111878"/>
    <lineage>
        <taxon>Eukaryota</taxon>
        <taxon>Metazoa</taxon>
        <taxon>Porifera</taxon>
        <taxon>Hexactinellida</taxon>
        <taxon>Hexasterophora</taxon>
        <taxon>Lyssacinosida</taxon>
        <taxon>Leucopsacidae</taxon>
        <taxon>Oopsacas</taxon>
    </lineage>
</organism>
<gene>
    <name evidence="2" type="ORF">LOD99_14224</name>
</gene>
<keyword evidence="3" id="KW-1185">Reference proteome</keyword>
<dbReference type="InterPro" id="IPR035992">
    <property type="entry name" value="Ricin_B-like_lectins"/>
</dbReference>
<evidence type="ECO:0000259" key="1">
    <source>
        <dbReference type="SMART" id="SM00458"/>
    </source>
</evidence>
<evidence type="ECO:0000313" key="2">
    <source>
        <dbReference type="EMBL" id="KAI6659884.1"/>
    </source>
</evidence>
<dbReference type="CDD" id="cd00161">
    <property type="entry name" value="beta-trefoil_Ricin-like"/>
    <property type="match status" value="1"/>
</dbReference>
<feature type="domain" description="Ricin B lectin" evidence="1">
    <location>
        <begin position="1"/>
        <end position="119"/>
    </location>
</feature>
<sequence length="124" mass="14177">MVLDVSGGKKENGTKVHAWPSNKTDAQRWYFTSDCRLESALKDGMFLDIRENKNSKGTTCCISEMNSSNSQHWQFTNDGNIFSLMNSNVLDIRGSNKNKGTEIILWPNWGGENQRWDIEDSERL</sequence>
<reference evidence="2 3" key="1">
    <citation type="journal article" date="2023" name="BMC Biol.">
        <title>The compact genome of the sponge Oopsacas minuta (Hexactinellida) is lacking key metazoan core genes.</title>
        <authorList>
            <person name="Santini S."/>
            <person name="Schenkelaars Q."/>
            <person name="Jourda C."/>
            <person name="Duchesne M."/>
            <person name="Belahbib H."/>
            <person name="Rocher C."/>
            <person name="Selva M."/>
            <person name="Riesgo A."/>
            <person name="Vervoort M."/>
            <person name="Leys S.P."/>
            <person name="Kodjabachian L."/>
            <person name="Le Bivic A."/>
            <person name="Borchiellini C."/>
            <person name="Claverie J.M."/>
            <person name="Renard E."/>
        </authorList>
    </citation>
    <scope>NUCLEOTIDE SEQUENCE [LARGE SCALE GENOMIC DNA]</scope>
    <source>
        <strain evidence="2">SPO-2</strain>
    </source>
</reference>
<proteinExistence type="predicted"/>
<name>A0AAV7KI90_9METZ</name>